<dbReference type="SUPFAM" id="SSF53098">
    <property type="entry name" value="Ribonuclease H-like"/>
    <property type="match status" value="1"/>
</dbReference>
<name>A0A0R1V107_9LACO</name>
<dbReference type="InterPro" id="IPR012337">
    <property type="entry name" value="RNaseH-like_sf"/>
</dbReference>
<evidence type="ECO:0000313" key="3">
    <source>
        <dbReference type="Proteomes" id="UP000051739"/>
    </source>
</evidence>
<evidence type="ECO:0000259" key="1">
    <source>
        <dbReference type="PROSITE" id="PS50994"/>
    </source>
</evidence>
<gene>
    <name evidence="2" type="ORF">FC60_GL001480</name>
</gene>
<dbReference type="Gene3D" id="3.30.420.10">
    <property type="entry name" value="Ribonuclease H-like superfamily/Ribonuclease H"/>
    <property type="match status" value="1"/>
</dbReference>
<dbReference type="PATRIC" id="fig|1423749.3.peg.1526"/>
<dbReference type="PANTHER" id="PTHR46889:SF4">
    <property type="entry name" value="TRANSPOSASE INSO FOR INSERTION SEQUENCE ELEMENT IS911B-RELATED"/>
    <property type="match status" value="1"/>
</dbReference>
<dbReference type="InterPro" id="IPR001584">
    <property type="entry name" value="Integrase_cat-core"/>
</dbReference>
<dbReference type="Proteomes" id="UP000051739">
    <property type="component" value="Unassembled WGS sequence"/>
</dbReference>
<dbReference type="Pfam" id="PF13333">
    <property type="entry name" value="rve_2"/>
    <property type="match status" value="1"/>
</dbReference>
<proteinExistence type="predicted"/>
<dbReference type="GO" id="GO:0003676">
    <property type="term" value="F:nucleic acid binding"/>
    <property type="evidence" value="ECO:0007669"/>
    <property type="project" value="InterPro"/>
</dbReference>
<dbReference type="InterPro" id="IPR048020">
    <property type="entry name" value="Transpos_IS3"/>
</dbReference>
<feature type="domain" description="Integrase catalytic" evidence="1">
    <location>
        <begin position="1"/>
        <end position="160"/>
    </location>
</feature>
<dbReference type="Pfam" id="PF00665">
    <property type="entry name" value="rve"/>
    <property type="match status" value="1"/>
</dbReference>
<sequence>MTTDISEFRYGNETIEERIYFSPIKDLHNNTITAFAIGDHPTTELVMEPLRKLIELRPSLEYRMTIHSDQGVQYQTTQWRKTLKKHHIFQSMSRRGTCLDNAPMESFFHLMKTELYYNRKFETKEELIEAMIEWIDYYNNERIQHNLKGKTPIEYRNLALEKVA</sequence>
<dbReference type="GO" id="GO:0015074">
    <property type="term" value="P:DNA integration"/>
    <property type="evidence" value="ECO:0007669"/>
    <property type="project" value="InterPro"/>
</dbReference>
<dbReference type="EMBL" id="AZFN01000055">
    <property type="protein sequence ID" value="KRL99329.1"/>
    <property type="molecule type" value="Genomic_DNA"/>
</dbReference>
<dbReference type="NCBIfam" id="NF033516">
    <property type="entry name" value="transpos_IS3"/>
    <property type="match status" value="1"/>
</dbReference>
<accession>A0A0R1V107</accession>
<evidence type="ECO:0000313" key="2">
    <source>
        <dbReference type="EMBL" id="KRL99329.1"/>
    </source>
</evidence>
<dbReference type="AlphaFoldDB" id="A0A0R1V107"/>
<dbReference type="PANTHER" id="PTHR46889">
    <property type="entry name" value="TRANSPOSASE INSF FOR INSERTION SEQUENCE IS3B-RELATED"/>
    <property type="match status" value="1"/>
</dbReference>
<keyword evidence="3" id="KW-1185">Reference proteome</keyword>
<comment type="caution">
    <text evidence="2">The sequence shown here is derived from an EMBL/GenBank/DDBJ whole genome shotgun (WGS) entry which is preliminary data.</text>
</comment>
<dbReference type="PROSITE" id="PS50994">
    <property type="entry name" value="INTEGRASE"/>
    <property type="match status" value="1"/>
</dbReference>
<reference evidence="2 3" key="1">
    <citation type="journal article" date="2015" name="Genome Announc.">
        <title>Expanding the biotechnology potential of lactobacilli through comparative genomics of 213 strains and associated genera.</title>
        <authorList>
            <person name="Sun Z."/>
            <person name="Harris H.M."/>
            <person name="McCann A."/>
            <person name="Guo C."/>
            <person name="Argimon S."/>
            <person name="Zhang W."/>
            <person name="Yang X."/>
            <person name="Jeffery I.B."/>
            <person name="Cooney J.C."/>
            <person name="Kagawa T.F."/>
            <person name="Liu W."/>
            <person name="Song Y."/>
            <person name="Salvetti E."/>
            <person name="Wrobel A."/>
            <person name="Rasinkangas P."/>
            <person name="Parkhill J."/>
            <person name="Rea M.C."/>
            <person name="O'Sullivan O."/>
            <person name="Ritari J."/>
            <person name="Douillard F.P."/>
            <person name="Paul Ross R."/>
            <person name="Yang R."/>
            <person name="Briner A.E."/>
            <person name="Felis G.E."/>
            <person name="de Vos W.M."/>
            <person name="Barrangou R."/>
            <person name="Klaenhammer T.R."/>
            <person name="Caufield P.W."/>
            <person name="Cui Y."/>
            <person name="Zhang H."/>
            <person name="O'Toole P.W."/>
        </authorList>
    </citation>
    <scope>NUCLEOTIDE SEQUENCE [LARGE SCALE GENOMIC DNA]</scope>
    <source>
        <strain evidence="2 3">DSM 16045</strain>
    </source>
</reference>
<organism evidence="2 3">
    <name type="scientific">Limosilactobacillus gastricus DSM 16045</name>
    <dbReference type="NCBI Taxonomy" id="1423749"/>
    <lineage>
        <taxon>Bacteria</taxon>
        <taxon>Bacillati</taxon>
        <taxon>Bacillota</taxon>
        <taxon>Bacilli</taxon>
        <taxon>Lactobacillales</taxon>
        <taxon>Lactobacillaceae</taxon>
        <taxon>Limosilactobacillus</taxon>
    </lineage>
</organism>
<dbReference type="InterPro" id="IPR050900">
    <property type="entry name" value="Transposase_IS3/IS150/IS904"/>
</dbReference>
<dbReference type="InterPro" id="IPR036397">
    <property type="entry name" value="RNaseH_sf"/>
</dbReference>
<protein>
    <submittedName>
        <fullName evidence="2">Integrase core domain protein</fullName>
    </submittedName>
</protein>